<sequence>MANPALRAESMNVVTRHPKIKVTLTLAEPYFIAGNLITSQAQSANPIFILIQGHDIPPSHAVLPYPPLPSADDSSLRLNYYTAQRGHSTFLFRLPLHITSPSSFLFGNGLAEVRYEVPASVRLSSCTQESFCEKNTGQRYGDEVLFNGPEYVIPPGVEGIGSLMFDEPSWRGWQKSLGEGQVIYMGRFGCWRARAAAVGSVKDE</sequence>
<evidence type="ECO:0000313" key="2">
    <source>
        <dbReference type="Proteomes" id="UP000053593"/>
    </source>
</evidence>
<accession>A0A0D0BSD7</accession>
<dbReference type="OrthoDB" id="298939at2759"/>
<proteinExistence type="predicted"/>
<organism evidence="1 2">
    <name type="scientific">Collybiopsis luxurians FD-317 M1</name>
    <dbReference type="NCBI Taxonomy" id="944289"/>
    <lineage>
        <taxon>Eukaryota</taxon>
        <taxon>Fungi</taxon>
        <taxon>Dikarya</taxon>
        <taxon>Basidiomycota</taxon>
        <taxon>Agaricomycotina</taxon>
        <taxon>Agaricomycetes</taxon>
        <taxon>Agaricomycetidae</taxon>
        <taxon>Agaricales</taxon>
        <taxon>Marasmiineae</taxon>
        <taxon>Omphalotaceae</taxon>
        <taxon>Collybiopsis</taxon>
        <taxon>Collybiopsis luxurians</taxon>
    </lineage>
</organism>
<dbReference type="Proteomes" id="UP000053593">
    <property type="component" value="Unassembled WGS sequence"/>
</dbReference>
<keyword evidence="2" id="KW-1185">Reference proteome</keyword>
<evidence type="ECO:0000313" key="1">
    <source>
        <dbReference type="EMBL" id="KIK52499.1"/>
    </source>
</evidence>
<dbReference type="HOGENOM" id="CLU_1343395_0_0_1"/>
<protein>
    <submittedName>
        <fullName evidence="1">Uncharacterized protein</fullName>
    </submittedName>
</protein>
<name>A0A0D0BSD7_9AGAR</name>
<dbReference type="AlphaFoldDB" id="A0A0D0BSD7"/>
<dbReference type="EMBL" id="KN834842">
    <property type="protein sequence ID" value="KIK52499.1"/>
    <property type="molecule type" value="Genomic_DNA"/>
</dbReference>
<gene>
    <name evidence="1" type="ORF">GYMLUDRAFT_251205</name>
</gene>
<reference evidence="1 2" key="1">
    <citation type="submission" date="2014-04" db="EMBL/GenBank/DDBJ databases">
        <title>Evolutionary Origins and Diversification of the Mycorrhizal Mutualists.</title>
        <authorList>
            <consortium name="DOE Joint Genome Institute"/>
            <consortium name="Mycorrhizal Genomics Consortium"/>
            <person name="Kohler A."/>
            <person name="Kuo A."/>
            <person name="Nagy L.G."/>
            <person name="Floudas D."/>
            <person name="Copeland A."/>
            <person name="Barry K.W."/>
            <person name="Cichocki N."/>
            <person name="Veneault-Fourrey C."/>
            <person name="LaButti K."/>
            <person name="Lindquist E.A."/>
            <person name="Lipzen A."/>
            <person name="Lundell T."/>
            <person name="Morin E."/>
            <person name="Murat C."/>
            <person name="Riley R."/>
            <person name="Ohm R."/>
            <person name="Sun H."/>
            <person name="Tunlid A."/>
            <person name="Henrissat B."/>
            <person name="Grigoriev I.V."/>
            <person name="Hibbett D.S."/>
            <person name="Martin F."/>
        </authorList>
    </citation>
    <scope>NUCLEOTIDE SEQUENCE [LARGE SCALE GENOMIC DNA]</scope>
    <source>
        <strain evidence="1 2">FD-317 M1</strain>
    </source>
</reference>